<dbReference type="EMBL" id="AMCI01000503">
    <property type="protein sequence ID" value="EJX08939.1"/>
    <property type="molecule type" value="Genomic_DNA"/>
</dbReference>
<dbReference type="AlphaFoldDB" id="J9GMY3"/>
<comment type="caution">
    <text evidence="1">The sequence shown here is derived from an EMBL/GenBank/DDBJ whole genome shotgun (WGS) entry which is preliminary data.</text>
</comment>
<reference evidence="1" key="1">
    <citation type="journal article" date="2012" name="PLoS ONE">
        <title>Gene sets for utilization of primary and secondary nutrition supplies in the distal gut of endangered iberian lynx.</title>
        <authorList>
            <person name="Alcaide M."/>
            <person name="Messina E."/>
            <person name="Richter M."/>
            <person name="Bargiela R."/>
            <person name="Peplies J."/>
            <person name="Huws S.A."/>
            <person name="Newbold C.J."/>
            <person name="Golyshin P.N."/>
            <person name="Simon M.A."/>
            <person name="Lopez G."/>
            <person name="Yakimov M.M."/>
            <person name="Ferrer M."/>
        </authorList>
    </citation>
    <scope>NUCLEOTIDE SEQUENCE</scope>
</reference>
<proteinExistence type="predicted"/>
<protein>
    <submittedName>
        <fullName evidence="1">Uncharacterized protein</fullName>
    </submittedName>
</protein>
<sequence>MMFNVRQYDASTKMNLFASNVWGKTVTWSGNSHAKNYGN</sequence>
<name>J9GMY3_9ZZZZ</name>
<gene>
    <name evidence="1" type="ORF">EVA_02955</name>
</gene>
<accession>J9GMY3</accession>
<organism evidence="1">
    <name type="scientific">gut metagenome</name>
    <dbReference type="NCBI Taxonomy" id="749906"/>
    <lineage>
        <taxon>unclassified sequences</taxon>
        <taxon>metagenomes</taxon>
        <taxon>organismal metagenomes</taxon>
    </lineage>
</organism>
<evidence type="ECO:0000313" key="1">
    <source>
        <dbReference type="EMBL" id="EJX08939.1"/>
    </source>
</evidence>